<dbReference type="InterPro" id="IPR029787">
    <property type="entry name" value="Nucleotide_cyclase"/>
</dbReference>
<dbReference type="InterPro" id="IPR000014">
    <property type="entry name" value="PAS"/>
</dbReference>
<evidence type="ECO:0000313" key="3">
    <source>
        <dbReference type="Proteomes" id="UP000183190"/>
    </source>
</evidence>
<dbReference type="Proteomes" id="UP000183190">
    <property type="component" value="Unassembled WGS sequence"/>
</dbReference>
<dbReference type="CDD" id="cd01949">
    <property type="entry name" value="GGDEF"/>
    <property type="match status" value="1"/>
</dbReference>
<dbReference type="Pfam" id="PF00990">
    <property type="entry name" value="GGDEF"/>
    <property type="match status" value="1"/>
</dbReference>
<dbReference type="InterPro" id="IPR000160">
    <property type="entry name" value="GGDEF_dom"/>
</dbReference>
<proteinExistence type="predicted"/>
<dbReference type="GO" id="GO:0005886">
    <property type="term" value="C:plasma membrane"/>
    <property type="evidence" value="ECO:0007669"/>
    <property type="project" value="TreeGrafter"/>
</dbReference>
<dbReference type="GO" id="GO:1902201">
    <property type="term" value="P:negative regulation of bacterial-type flagellum-dependent cell motility"/>
    <property type="evidence" value="ECO:0007669"/>
    <property type="project" value="TreeGrafter"/>
</dbReference>
<dbReference type="AlphaFoldDB" id="A0A1H6KUX0"/>
<dbReference type="PROSITE" id="PS50887">
    <property type="entry name" value="GGDEF"/>
    <property type="match status" value="1"/>
</dbReference>
<reference evidence="2 3" key="1">
    <citation type="submission" date="2016-10" db="EMBL/GenBank/DDBJ databases">
        <authorList>
            <person name="de Groot N.N."/>
        </authorList>
    </citation>
    <scope>NUCLEOTIDE SEQUENCE [LARGE SCALE GENOMIC DNA]</scope>
    <source>
        <strain evidence="2 3">YAD2003</strain>
    </source>
</reference>
<dbReference type="Gene3D" id="3.30.70.270">
    <property type="match status" value="1"/>
</dbReference>
<name>A0A1H6KUX0_RUMFL</name>
<dbReference type="InterPro" id="IPR050469">
    <property type="entry name" value="Diguanylate_Cyclase"/>
</dbReference>
<dbReference type="RefSeq" id="WP_074718345.1">
    <property type="nucleotide sequence ID" value="NZ_FNWV01000012.1"/>
</dbReference>
<dbReference type="SUPFAM" id="SSF55073">
    <property type="entry name" value="Nucleotide cyclase"/>
    <property type="match status" value="1"/>
</dbReference>
<dbReference type="GO" id="GO:0043709">
    <property type="term" value="P:cell adhesion involved in single-species biofilm formation"/>
    <property type="evidence" value="ECO:0007669"/>
    <property type="project" value="TreeGrafter"/>
</dbReference>
<dbReference type="SMART" id="SM00267">
    <property type="entry name" value="GGDEF"/>
    <property type="match status" value="1"/>
</dbReference>
<dbReference type="CDD" id="cd00130">
    <property type="entry name" value="PAS"/>
    <property type="match status" value="1"/>
</dbReference>
<feature type="domain" description="GGDEF" evidence="1">
    <location>
        <begin position="305"/>
        <end position="433"/>
    </location>
</feature>
<evidence type="ECO:0000313" key="2">
    <source>
        <dbReference type="EMBL" id="SEH79370.1"/>
    </source>
</evidence>
<dbReference type="PANTHER" id="PTHR45138:SF9">
    <property type="entry name" value="DIGUANYLATE CYCLASE DGCM-RELATED"/>
    <property type="match status" value="1"/>
</dbReference>
<protein>
    <submittedName>
        <fullName evidence="2">Diguanylate cyclase (GGDEF) domain-containing protein</fullName>
    </submittedName>
</protein>
<dbReference type="GO" id="GO:0052621">
    <property type="term" value="F:diguanylate cyclase activity"/>
    <property type="evidence" value="ECO:0007669"/>
    <property type="project" value="TreeGrafter"/>
</dbReference>
<organism evidence="2 3">
    <name type="scientific">Ruminococcus flavefaciens</name>
    <dbReference type="NCBI Taxonomy" id="1265"/>
    <lineage>
        <taxon>Bacteria</taxon>
        <taxon>Bacillati</taxon>
        <taxon>Bacillota</taxon>
        <taxon>Clostridia</taxon>
        <taxon>Eubacteriales</taxon>
        <taxon>Oscillospiraceae</taxon>
        <taxon>Ruminococcus</taxon>
    </lineage>
</organism>
<dbReference type="InterPro" id="IPR043128">
    <property type="entry name" value="Rev_trsase/Diguanyl_cyclase"/>
</dbReference>
<sequence length="433" mass="49781">MGTIDFENCTLENVVAFVTEEVDSIIVVDGKNDRYKTIVRKGVFVDFIEEQGLYKDLIAKLWYHFNNSSTGVVEDYHVFIPTSGKFIGKYSKRLNIECHGVPHVIQMTIYPTAQEDIYIFILDELDGSQYVDETLTNNKVKSIQNTYLFSMYVDIVQDTTNSISVTELSDEVMNQQLKYSEWRMMIVNMIWPDDQALFLQRTSPEYLKKNLAPGKTSSYDCLMMNLEGKYIWVKLIFSRAETNNDEDFRFVFMVQDIHDNTVELMSTLKKYEELASKDTLTSVYNHGRIETEIRNAIESKKRKQQNTSIMMIDIDYFKSVNDRFGHSVGDATLVRFVNTILDIIKARGAVLGRWGGEEFVVVLYDADAENSFNFAEKLRNQVAETDFENVGHITCSIGITQIDINDDFGNAFDRMDKAVYEAKSAGRNCVKVI</sequence>
<gene>
    <name evidence="2" type="ORF">SAMN02910265_02735</name>
</gene>
<accession>A0A1H6KUX0</accession>
<dbReference type="NCBIfam" id="TIGR00254">
    <property type="entry name" value="GGDEF"/>
    <property type="match status" value="1"/>
</dbReference>
<dbReference type="FunFam" id="3.30.70.270:FF:000001">
    <property type="entry name" value="Diguanylate cyclase domain protein"/>
    <property type="match status" value="1"/>
</dbReference>
<dbReference type="PANTHER" id="PTHR45138">
    <property type="entry name" value="REGULATORY COMPONENTS OF SENSORY TRANSDUCTION SYSTEM"/>
    <property type="match status" value="1"/>
</dbReference>
<evidence type="ECO:0000259" key="1">
    <source>
        <dbReference type="PROSITE" id="PS50887"/>
    </source>
</evidence>
<dbReference type="EMBL" id="FNWV01000012">
    <property type="protein sequence ID" value="SEH79370.1"/>
    <property type="molecule type" value="Genomic_DNA"/>
</dbReference>
<dbReference type="OrthoDB" id="9807794at2"/>